<dbReference type="EMBL" id="JAWDGP010004972">
    <property type="protein sequence ID" value="KAK3760507.1"/>
    <property type="molecule type" value="Genomic_DNA"/>
</dbReference>
<accession>A0AAE0Z0J0</accession>
<feature type="compositionally biased region" description="Basic and acidic residues" evidence="1">
    <location>
        <begin position="102"/>
        <end position="112"/>
    </location>
</feature>
<feature type="region of interest" description="Disordered" evidence="1">
    <location>
        <begin position="21"/>
        <end position="112"/>
    </location>
</feature>
<comment type="caution">
    <text evidence="2">The sequence shown here is derived from an EMBL/GenBank/DDBJ whole genome shotgun (WGS) entry which is preliminary data.</text>
</comment>
<gene>
    <name evidence="2" type="ORF">RRG08_022792</name>
</gene>
<feature type="compositionally biased region" description="Polar residues" evidence="1">
    <location>
        <begin position="73"/>
        <end position="86"/>
    </location>
</feature>
<dbReference type="AlphaFoldDB" id="A0AAE0Z0J0"/>
<evidence type="ECO:0000313" key="3">
    <source>
        <dbReference type="Proteomes" id="UP001283361"/>
    </source>
</evidence>
<proteinExistence type="predicted"/>
<feature type="compositionally biased region" description="Polar residues" evidence="1">
    <location>
        <begin position="21"/>
        <end position="30"/>
    </location>
</feature>
<evidence type="ECO:0000313" key="2">
    <source>
        <dbReference type="EMBL" id="KAK3760507.1"/>
    </source>
</evidence>
<organism evidence="2 3">
    <name type="scientific">Elysia crispata</name>
    <name type="common">lettuce slug</name>
    <dbReference type="NCBI Taxonomy" id="231223"/>
    <lineage>
        <taxon>Eukaryota</taxon>
        <taxon>Metazoa</taxon>
        <taxon>Spiralia</taxon>
        <taxon>Lophotrochozoa</taxon>
        <taxon>Mollusca</taxon>
        <taxon>Gastropoda</taxon>
        <taxon>Heterobranchia</taxon>
        <taxon>Euthyneura</taxon>
        <taxon>Panpulmonata</taxon>
        <taxon>Sacoglossa</taxon>
        <taxon>Placobranchoidea</taxon>
        <taxon>Plakobranchidae</taxon>
        <taxon>Elysia</taxon>
    </lineage>
</organism>
<evidence type="ECO:0000256" key="1">
    <source>
        <dbReference type="SAM" id="MobiDB-lite"/>
    </source>
</evidence>
<sequence length="132" mass="14822">MMSRGKYLVQLVLKKKLESKNGTALNNTAVETLDKQLHSQQGTERTARPHPPDEIESSTDTTEGSAHRPTPEDSLTTESITTNEVISETAATAQKARRKRRRDEEEKQQHLKEKYILLDGLLRPVDGDALQS</sequence>
<reference evidence="2" key="1">
    <citation type="journal article" date="2023" name="G3 (Bethesda)">
        <title>A reference genome for the long-term kleptoplast-retaining sea slug Elysia crispata morphotype clarki.</title>
        <authorList>
            <person name="Eastman K.E."/>
            <person name="Pendleton A.L."/>
            <person name="Shaikh M.A."/>
            <person name="Suttiyut T."/>
            <person name="Ogas R."/>
            <person name="Tomko P."/>
            <person name="Gavelis G."/>
            <person name="Widhalm J.R."/>
            <person name="Wisecaver J.H."/>
        </authorList>
    </citation>
    <scope>NUCLEOTIDE SEQUENCE</scope>
    <source>
        <strain evidence="2">ECLA1</strain>
    </source>
</reference>
<keyword evidence="3" id="KW-1185">Reference proteome</keyword>
<dbReference type="Proteomes" id="UP001283361">
    <property type="component" value="Unassembled WGS sequence"/>
</dbReference>
<protein>
    <submittedName>
        <fullName evidence="2">Uncharacterized protein</fullName>
    </submittedName>
</protein>
<name>A0AAE0Z0J0_9GAST</name>